<accession>A0A1I1R6E6</accession>
<dbReference type="AlphaFoldDB" id="A0A1I1R6E6"/>
<feature type="binding site" evidence="6">
    <location>
        <position position="206"/>
    </location>
    <ligand>
        <name>S-adenosyl-L-methionine</name>
        <dbReference type="ChEBI" id="CHEBI:59789"/>
    </ligand>
</feature>
<comment type="catalytic activity">
    <reaction evidence="6">
        <text>L-lysyl-[protein] + 3 S-adenosyl-L-methionine = N(6),N(6),N(6)-trimethyl-L-lysyl-[protein] + 3 S-adenosyl-L-homocysteine + 3 H(+)</text>
        <dbReference type="Rhea" id="RHEA:54192"/>
        <dbReference type="Rhea" id="RHEA-COMP:9752"/>
        <dbReference type="Rhea" id="RHEA-COMP:13826"/>
        <dbReference type="ChEBI" id="CHEBI:15378"/>
        <dbReference type="ChEBI" id="CHEBI:29969"/>
        <dbReference type="ChEBI" id="CHEBI:57856"/>
        <dbReference type="ChEBI" id="CHEBI:59789"/>
        <dbReference type="ChEBI" id="CHEBI:61961"/>
    </reaction>
</comment>
<dbReference type="GO" id="GO:0032259">
    <property type="term" value="P:methylation"/>
    <property type="evidence" value="ECO:0007669"/>
    <property type="project" value="UniProtKB-KW"/>
</dbReference>
<dbReference type="EC" id="2.1.1.-" evidence="6"/>
<dbReference type="PANTHER" id="PTHR43648:SF1">
    <property type="entry name" value="ELECTRON TRANSFER FLAVOPROTEIN BETA SUBUNIT LYSINE METHYLTRANSFERASE"/>
    <property type="match status" value="1"/>
</dbReference>
<dbReference type="InterPro" id="IPR029063">
    <property type="entry name" value="SAM-dependent_MTases_sf"/>
</dbReference>
<dbReference type="Proteomes" id="UP000199599">
    <property type="component" value="Unassembled WGS sequence"/>
</dbReference>
<name>A0A1I1R6E6_9LACO</name>
<comment type="similarity">
    <text evidence="1 6">Belongs to the methyltransferase superfamily. PrmA family.</text>
</comment>
<dbReference type="InterPro" id="IPR004498">
    <property type="entry name" value="Ribosomal_PrmA_MeTrfase"/>
</dbReference>
<evidence type="ECO:0000313" key="7">
    <source>
        <dbReference type="EMBL" id="SFD29974.1"/>
    </source>
</evidence>
<dbReference type="EMBL" id="FOMN01000001">
    <property type="protein sequence ID" value="SFD29974.1"/>
    <property type="molecule type" value="Genomic_DNA"/>
</dbReference>
<keyword evidence="5 6" id="KW-0949">S-adenosyl-L-methionine</keyword>
<dbReference type="PANTHER" id="PTHR43648">
    <property type="entry name" value="ELECTRON TRANSFER FLAVOPROTEIN BETA SUBUNIT LYSINE METHYLTRANSFERASE"/>
    <property type="match status" value="1"/>
</dbReference>
<evidence type="ECO:0000256" key="6">
    <source>
        <dbReference type="HAMAP-Rule" id="MF_00735"/>
    </source>
</evidence>
<keyword evidence="7" id="KW-0687">Ribonucleoprotein</keyword>
<dbReference type="PIRSF" id="PIRSF000401">
    <property type="entry name" value="RPL11_MTase"/>
    <property type="match status" value="1"/>
</dbReference>
<feature type="binding site" evidence="6">
    <location>
        <position position="248"/>
    </location>
    <ligand>
        <name>S-adenosyl-L-methionine</name>
        <dbReference type="ChEBI" id="CHEBI:59789"/>
    </ligand>
</feature>
<dbReference type="CDD" id="cd02440">
    <property type="entry name" value="AdoMet_MTases"/>
    <property type="match status" value="1"/>
</dbReference>
<dbReference type="GO" id="GO:0016279">
    <property type="term" value="F:protein-lysine N-methyltransferase activity"/>
    <property type="evidence" value="ECO:0007669"/>
    <property type="project" value="RHEA"/>
</dbReference>
<keyword evidence="4 6" id="KW-0808">Transferase</keyword>
<dbReference type="GO" id="GO:0005737">
    <property type="term" value="C:cytoplasm"/>
    <property type="evidence" value="ECO:0007669"/>
    <property type="project" value="UniProtKB-SubCell"/>
</dbReference>
<feature type="binding site" evidence="6">
    <location>
        <position position="184"/>
    </location>
    <ligand>
        <name>S-adenosyl-L-methionine</name>
        <dbReference type="ChEBI" id="CHEBI:59789"/>
    </ligand>
</feature>
<keyword evidence="3 6" id="KW-0489">Methyltransferase</keyword>
<sequence>MKVLVIKIETSHEVEDALNVFSQDILHCLGTETRKRSDFEDANTKHDSTIVDLDEIVDLPQDMEFAAYFAADQSQVHLINAYKNKLVELKGYGLNIGLNKIDYTYIEDSDWNRVWQKFYHVVNFSRHLAIVPEWENYQAKFSDQHLIKLDPGLAFGTGNHKTTRLAMMGLEQVLVEPKTVIDVGTGSGILAIAAAYLGANRVMATDISDQAITAAQENVALNKLTNIDIKKTSLLQDVNEKFDVIVANILAEILLELIPQLDQHLTQAGKVIFSGIDYLQLDKIAHLLDQNGFKIILTLKQDRWIGLIITRKDN</sequence>
<dbReference type="SUPFAM" id="SSF53335">
    <property type="entry name" value="S-adenosyl-L-methionine-dependent methyltransferases"/>
    <property type="match status" value="1"/>
</dbReference>
<evidence type="ECO:0000256" key="1">
    <source>
        <dbReference type="ARBA" id="ARBA00009741"/>
    </source>
</evidence>
<keyword evidence="7" id="KW-0689">Ribosomal protein</keyword>
<evidence type="ECO:0000256" key="3">
    <source>
        <dbReference type="ARBA" id="ARBA00022603"/>
    </source>
</evidence>
<reference evidence="8" key="1">
    <citation type="submission" date="2016-10" db="EMBL/GenBank/DDBJ databases">
        <authorList>
            <person name="Varghese N."/>
            <person name="Submissions S."/>
        </authorList>
    </citation>
    <scope>NUCLEOTIDE SEQUENCE [LARGE SCALE GENOMIC DNA]</scope>
    <source>
        <strain evidence="8">R-53102</strain>
    </source>
</reference>
<dbReference type="NCBIfam" id="TIGR00406">
    <property type="entry name" value="prmA"/>
    <property type="match status" value="1"/>
</dbReference>
<dbReference type="InterPro" id="IPR050078">
    <property type="entry name" value="Ribosomal_L11_MeTrfase_PrmA"/>
</dbReference>
<evidence type="ECO:0000256" key="4">
    <source>
        <dbReference type="ARBA" id="ARBA00022679"/>
    </source>
</evidence>
<evidence type="ECO:0000256" key="2">
    <source>
        <dbReference type="ARBA" id="ARBA00022490"/>
    </source>
</evidence>
<feature type="binding site" evidence="6">
    <location>
        <position position="163"/>
    </location>
    <ligand>
        <name>S-adenosyl-L-methionine</name>
        <dbReference type="ChEBI" id="CHEBI:59789"/>
    </ligand>
</feature>
<gene>
    <name evidence="6" type="primary">prmA</name>
    <name evidence="7" type="ORF">SAMN04487792_0192</name>
</gene>
<evidence type="ECO:0000313" key="8">
    <source>
        <dbReference type="Proteomes" id="UP000199599"/>
    </source>
</evidence>
<dbReference type="RefSeq" id="WP_090092033.1">
    <property type="nucleotide sequence ID" value="NZ_CBCRVU010000001.1"/>
</dbReference>
<protein>
    <recommendedName>
        <fullName evidence="6">Ribosomal protein L11 methyltransferase</fullName>
        <shortName evidence="6">L11 Mtase</shortName>
        <ecNumber evidence="6">2.1.1.-</ecNumber>
    </recommendedName>
</protein>
<evidence type="ECO:0000256" key="5">
    <source>
        <dbReference type="ARBA" id="ARBA00022691"/>
    </source>
</evidence>
<organism evidence="7 8">
    <name type="scientific">Lactobacillus bombicola</name>
    <dbReference type="NCBI Taxonomy" id="1505723"/>
    <lineage>
        <taxon>Bacteria</taxon>
        <taxon>Bacillati</taxon>
        <taxon>Bacillota</taxon>
        <taxon>Bacilli</taxon>
        <taxon>Lactobacillales</taxon>
        <taxon>Lactobacillaceae</taxon>
        <taxon>Lactobacillus</taxon>
    </lineage>
</organism>
<dbReference type="Gene3D" id="3.40.50.150">
    <property type="entry name" value="Vaccinia Virus protein VP39"/>
    <property type="match status" value="1"/>
</dbReference>
<dbReference type="Pfam" id="PF06325">
    <property type="entry name" value="PrmA"/>
    <property type="match status" value="1"/>
</dbReference>
<comment type="subcellular location">
    <subcellularLocation>
        <location evidence="6">Cytoplasm</location>
    </subcellularLocation>
</comment>
<dbReference type="HAMAP" id="MF_00735">
    <property type="entry name" value="Methyltr_PrmA"/>
    <property type="match status" value="1"/>
</dbReference>
<dbReference type="GO" id="GO:0005840">
    <property type="term" value="C:ribosome"/>
    <property type="evidence" value="ECO:0007669"/>
    <property type="project" value="UniProtKB-KW"/>
</dbReference>
<dbReference type="STRING" id="1505723.SAMN04487792_0192"/>
<proteinExistence type="inferred from homology"/>
<comment type="function">
    <text evidence="6">Methylates ribosomal protein L11.</text>
</comment>
<keyword evidence="2 6" id="KW-0963">Cytoplasm</keyword>